<evidence type="ECO:0000313" key="3">
    <source>
        <dbReference type="Proteomes" id="UP001596414"/>
    </source>
</evidence>
<dbReference type="RefSeq" id="WP_267636698.1">
    <property type="nucleotide sequence ID" value="NZ_JAODIY010000005.1"/>
</dbReference>
<dbReference type="AlphaFoldDB" id="A0ABD5XB74"/>
<reference evidence="2 3" key="1">
    <citation type="journal article" date="2014" name="Int. J. Syst. Evol. Microbiol.">
        <title>Complete genome sequence of Corynebacterium casei LMG S-19264T (=DSM 44701T), isolated from a smear-ripened cheese.</title>
        <authorList>
            <consortium name="US DOE Joint Genome Institute (JGI-PGF)"/>
            <person name="Walter F."/>
            <person name="Albersmeier A."/>
            <person name="Kalinowski J."/>
            <person name="Ruckert C."/>
        </authorList>
    </citation>
    <scope>NUCLEOTIDE SEQUENCE [LARGE SCALE GENOMIC DNA]</scope>
    <source>
        <strain evidence="2 3">CGMCC 4.7215</strain>
    </source>
</reference>
<gene>
    <name evidence="2" type="ORF">ACFQJ7_14250</name>
</gene>
<accession>A0ABD5XB74</accession>
<dbReference type="EMBL" id="JBHSZQ010000049">
    <property type="protein sequence ID" value="MFC7127167.1"/>
    <property type="molecule type" value="Genomic_DNA"/>
</dbReference>
<dbReference type="InterPro" id="IPR018977">
    <property type="entry name" value="NurA_domain"/>
</dbReference>
<dbReference type="Pfam" id="PF09376">
    <property type="entry name" value="NurA"/>
    <property type="match status" value="1"/>
</dbReference>
<sequence>MTLDPVHVDGIAQLARRVTKEVDDQDHTDIAQEAFEEFLNPLLDRDGEIILEPLDELSRRQVAVDDVALTESPFPTQHGLDAGTINPTTFKNGLVIDVSQAAMAAVPSDIDLHRARTIVMTVHTNDDTIDVQDADWRMDDEGYARRRVLHAPRVDRYEQTVVHALALYRAESEHALDQTDVVDDLLILDGPIYPTGLLKWVERDPELKRLIIERSEFTDVIENYLELVEAFATRDVPLVGFVKNSSSKALTRELRRSVGAPWLNDEAFFRRVLERTDDDGDLRTDALTFTNWFRSRAGTDAVLSDETLSLDHSRTLDDEAYEVTFFVVYDPREDLVYRIESPHCVTRDEKTREQLTTQILAEVARERGPPLAVEKADELARIDREGKQTLRQRIETTFETSRQRSYNDKRWGPIEGMDIE</sequence>
<comment type="caution">
    <text evidence="2">The sequence shown here is derived from an EMBL/GenBank/DDBJ whole genome shotgun (WGS) entry which is preliminary data.</text>
</comment>
<proteinExistence type="predicted"/>
<feature type="domain" description="NurA" evidence="1">
    <location>
        <begin position="75"/>
        <end position="382"/>
    </location>
</feature>
<evidence type="ECO:0000259" key="1">
    <source>
        <dbReference type="SMART" id="SM00933"/>
    </source>
</evidence>
<protein>
    <submittedName>
        <fullName evidence="2">DNA double-strand break repair nuclease NurA</fullName>
    </submittedName>
</protein>
<dbReference type="Proteomes" id="UP001596414">
    <property type="component" value="Unassembled WGS sequence"/>
</dbReference>
<dbReference type="SMART" id="SM00933">
    <property type="entry name" value="NurA"/>
    <property type="match status" value="1"/>
</dbReference>
<organism evidence="2 3">
    <name type="scientific">Halovenus rubra</name>
    <dbReference type="NCBI Taxonomy" id="869890"/>
    <lineage>
        <taxon>Archaea</taxon>
        <taxon>Methanobacteriati</taxon>
        <taxon>Methanobacteriota</taxon>
        <taxon>Stenosarchaea group</taxon>
        <taxon>Halobacteria</taxon>
        <taxon>Halobacteriales</taxon>
        <taxon>Haloarculaceae</taxon>
        <taxon>Halovenus</taxon>
    </lineage>
</organism>
<name>A0ABD5XB74_9EURY</name>
<evidence type="ECO:0000313" key="2">
    <source>
        <dbReference type="EMBL" id="MFC7127167.1"/>
    </source>
</evidence>